<dbReference type="Proteomes" id="UP000011083">
    <property type="component" value="Unassembled WGS sequence"/>
</dbReference>
<dbReference type="InterPro" id="IPR032675">
    <property type="entry name" value="LRR_dom_sf"/>
</dbReference>
<dbReference type="VEuPathDB" id="AmoebaDB:ACA1_326880"/>
<reference evidence="2 3" key="1">
    <citation type="journal article" date="2013" name="Genome Biol.">
        <title>Genome of Acanthamoeba castellanii highlights extensive lateral gene transfer and early evolution of tyrosine kinase signaling.</title>
        <authorList>
            <person name="Clarke M."/>
            <person name="Lohan A.J."/>
            <person name="Liu B."/>
            <person name="Lagkouvardos I."/>
            <person name="Roy S."/>
            <person name="Zafar N."/>
            <person name="Bertelli C."/>
            <person name="Schilde C."/>
            <person name="Kianianmomeni A."/>
            <person name="Burglin T.R."/>
            <person name="Frech C."/>
            <person name="Turcotte B."/>
            <person name="Kopec K.O."/>
            <person name="Synnott J.M."/>
            <person name="Choo C."/>
            <person name="Paponov I."/>
            <person name="Finkler A."/>
            <person name="Soon Heng Tan C."/>
            <person name="Hutchins A.P."/>
            <person name="Weinmeier T."/>
            <person name="Rattei T."/>
            <person name="Chu J.S."/>
            <person name="Gimenez G."/>
            <person name="Irimia M."/>
            <person name="Rigden D.J."/>
            <person name="Fitzpatrick D.A."/>
            <person name="Lorenzo-Morales J."/>
            <person name="Bateman A."/>
            <person name="Chiu C.H."/>
            <person name="Tang P."/>
            <person name="Hegemann P."/>
            <person name="Fromm H."/>
            <person name="Raoult D."/>
            <person name="Greub G."/>
            <person name="Miranda-Saavedra D."/>
            <person name="Chen N."/>
            <person name="Nash P."/>
            <person name="Ginger M.L."/>
            <person name="Horn M."/>
            <person name="Schaap P."/>
            <person name="Caler L."/>
            <person name="Loftus B."/>
        </authorList>
    </citation>
    <scope>NUCLEOTIDE SEQUENCE [LARGE SCALE GENOMIC DNA]</scope>
    <source>
        <strain evidence="2 3">Neff</strain>
    </source>
</reference>
<dbReference type="RefSeq" id="XP_004358293.1">
    <property type="nucleotide sequence ID" value="XM_004358236.1"/>
</dbReference>
<dbReference type="KEGG" id="acan:ACA1_326880"/>
<evidence type="ECO:0000313" key="3">
    <source>
        <dbReference type="Proteomes" id="UP000011083"/>
    </source>
</evidence>
<sequence>MDFDLDLDLEDENDAVKVKVNDEDFLSLLDDLDAAAFVCATQTPLTLAELCHQTIIDQCAAVFSAIMRGEQQRASREEEEEEQDAGLLLPAELADEVAATMSARRLWTNELFEFALRRVGMSVVELSGQPRLTRAGPLLNSPRYLSNLRRLNVASVTLGSSLLELRARPLLEEVVLKSTDLHAVTLADCPNLHLVELATTDLQSLRVERCPSVETFSLQTNHVVDAAVAQVVEGCPNLRDLHYTARPKEIDGQEVPVVLRLADREAQLERLEIFHSGIRSIELTGGCPHLSKLTLQRCRLLRSVHITEARSLTHLRLDNINNRRDWPGPAGTTDEAAGADQEEVEEAFVRIEDASHLAVVEFRNSIKLIHLVHGAVEPRAHDIARLLLERDAACGLSALRLLHLELTREIDDFVLLASGNTSVLPALWRLVLIGKPIRNVAVGGMPELSSVELGDWHDGSPTGDASRDIIDGRVSVAGPMVRTVQLCSLRVRDLHIDCPATRHLLSAGPACGRALRPRRRRRRATGLDTTTGSPGDRTQPVAEVGRLER</sequence>
<gene>
    <name evidence="2" type="ORF">ACA1_326880</name>
</gene>
<feature type="region of interest" description="Disordered" evidence="1">
    <location>
        <begin position="515"/>
        <end position="549"/>
    </location>
</feature>
<organism evidence="2 3">
    <name type="scientific">Acanthamoeba castellanii (strain ATCC 30010 / Neff)</name>
    <dbReference type="NCBI Taxonomy" id="1257118"/>
    <lineage>
        <taxon>Eukaryota</taxon>
        <taxon>Amoebozoa</taxon>
        <taxon>Discosea</taxon>
        <taxon>Longamoebia</taxon>
        <taxon>Centramoebida</taxon>
        <taxon>Acanthamoebidae</taxon>
        <taxon>Acanthamoeba</taxon>
    </lineage>
</organism>
<feature type="compositionally biased region" description="Basic residues" evidence="1">
    <location>
        <begin position="515"/>
        <end position="524"/>
    </location>
</feature>
<evidence type="ECO:0000313" key="2">
    <source>
        <dbReference type="EMBL" id="ELR25729.1"/>
    </source>
</evidence>
<proteinExistence type="predicted"/>
<dbReference type="SUPFAM" id="SSF52047">
    <property type="entry name" value="RNI-like"/>
    <property type="match status" value="1"/>
</dbReference>
<dbReference type="GeneID" id="14926799"/>
<protein>
    <submittedName>
        <fullName evidence="2">Uncharacterized protein</fullName>
    </submittedName>
</protein>
<dbReference type="AlphaFoldDB" id="L8HJG3"/>
<accession>L8HJG3</accession>
<evidence type="ECO:0000256" key="1">
    <source>
        <dbReference type="SAM" id="MobiDB-lite"/>
    </source>
</evidence>
<dbReference type="EMBL" id="KB007792">
    <property type="protein sequence ID" value="ELR25729.1"/>
    <property type="molecule type" value="Genomic_DNA"/>
</dbReference>
<name>L8HJG3_ACACF</name>
<keyword evidence="3" id="KW-1185">Reference proteome</keyword>
<dbReference type="Gene3D" id="3.80.10.10">
    <property type="entry name" value="Ribonuclease Inhibitor"/>
    <property type="match status" value="1"/>
</dbReference>